<sequence length="125" mass="13068">MAFCALVGANCIASKPKPIDFTSDITVRISSVEACNNSVSATCHAVRNIHMPSNRVNALPIKGVTTRSISIGVMERIIAITPAIMVVSHSGLVEASDNAELTIERLANIVPATSGFCCTKASLIA</sequence>
<dbReference type="AlphaFoldDB" id="B0RKY7"/>
<dbReference type="EMBL" id="AM905950">
    <property type="protein sequence ID" value="CAP20233.1"/>
    <property type="molecule type" value="Genomic_DNA"/>
</dbReference>
<keyword evidence="1" id="KW-0614">Plasmid</keyword>
<proteinExistence type="predicted"/>
<organism evidence="1">
    <name type="scientific">Yersinia enterocolitica</name>
    <dbReference type="NCBI Taxonomy" id="630"/>
    <lineage>
        <taxon>Bacteria</taxon>
        <taxon>Pseudomonadati</taxon>
        <taxon>Pseudomonadota</taxon>
        <taxon>Gammaproteobacteria</taxon>
        <taxon>Enterobacterales</taxon>
        <taxon>Yersiniaceae</taxon>
        <taxon>Yersinia</taxon>
    </lineage>
</organism>
<protein>
    <submittedName>
        <fullName evidence="1">Uncharacterized protein</fullName>
    </submittedName>
</protein>
<accession>B0RKY7</accession>
<evidence type="ECO:0000313" key="1">
    <source>
        <dbReference type="EMBL" id="CAP20233.1"/>
    </source>
</evidence>
<geneLocation type="plasmid" evidence="1">
    <name>pYE854</name>
</geneLocation>
<reference evidence="1" key="1">
    <citation type="journal article" date="2008" name="J. Bacteriol.">
        <title>Genetic and functional properties of the self-transmissible Yersinia enterocolitica plasmid pYE854, which mobilizes the virulence plasmid pYV.</title>
        <authorList>
            <person name="Hammerl J.A."/>
            <person name="Klein I."/>
            <person name="Lanka E."/>
            <person name="Appel B."/>
            <person name="Hertwig S."/>
        </authorList>
    </citation>
    <scope>NUCLEOTIDE SEQUENCE [LARGE SCALE GENOMIC DNA]</scope>
    <source>
        <strain evidence="1">29854</strain>
        <plasmid evidence="1">pYE854</plasmid>
    </source>
</reference>
<name>B0RKY7_YEREN</name>